<dbReference type="Proteomes" id="UP000078540">
    <property type="component" value="Unassembled WGS sequence"/>
</dbReference>
<protein>
    <submittedName>
        <fullName evidence="1">Uncharacterized protein</fullName>
    </submittedName>
</protein>
<proteinExistence type="predicted"/>
<gene>
    <name evidence="1" type="ORF">ALC53_12478</name>
</gene>
<keyword evidence="2" id="KW-1185">Reference proteome</keyword>
<sequence length="174" mass="20391">MRYADREAQWRTAERVERTRKMGETGRREKKCTCVEEKKSEEKLEGEEKRTGERILSSPWFRIRVTSRSHRCAKCPRSLMSNITTPVTTRKLSRFLIHFFPLFADRYIACRPFDVIIPFTLGVHIFPTPDVPTARDNNRTDLVAHRSSTTIRSVLVTRRYDALTRSLSPRFFPG</sequence>
<reference evidence="1 2" key="1">
    <citation type="submission" date="2015-09" db="EMBL/GenBank/DDBJ databases">
        <title>Atta colombica WGS genome.</title>
        <authorList>
            <person name="Nygaard S."/>
            <person name="Hu H."/>
            <person name="Boomsma J."/>
            <person name="Zhang G."/>
        </authorList>
    </citation>
    <scope>NUCLEOTIDE SEQUENCE [LARGE SCALE GENOMIC DNA]</scope>
    <source>
        <strain evidence="1">Treedump-2</strain>
        <tissue evidence="1">Whole body</tissue>
    </source>
</reference>
<name>A0A195AY60_9HYME</name>
<evidence type="ECO:0000313" key="2">
    <source>
        <dbReference type="Proteomes" id="UP000078540"/>
    </source>
</evidence>
<accession>A0A195AY60</accession>
<organism evidence="1 2">
    <name type="scientific">Atta colombica</name>
    <dbReference type="NCBI Taxonomy" id="520822"/>
    <lineage>
        <taxon>Eukaryota</taxon>
        <taxon>Metazoa</taxon>
        <taxon>Ecdysozoa</taxon>
        <taxon>Arthropoda</taxon>
        <taxon>Hexapoda</taxon>
        <taxon>Insecta</taxon>
        <taxon>Pterygota</taxon>
        <taxon>Neoptera</taxon>
        <taxon>Endopterygota</taxon>
        <taxon>Hymenoptera</taxon>
        <taxon>Apocrita</taxon>
        <taxon>Aculeata</taxon>
        <taxon>Formicoidea</taxon>
        <taxon>Formicidae</taxon>
        <taxon>Myrmicinae</taxon>
        <taxon>Atta</taxon>
    </lineage>
</organism>
<dbReference type="EMBL" id="KQ976703">
    <property type="protein sequence ID" value="KYM77183.1"/>
    <property type="molecule type" value="Genomic_DNA"/>
</dbReference>
<dbReference type="AlphaFoldDB" id="A0A195AY60"/>
<evidence type="ECO:0000313" key="1">
    <source>
        <dbReference type="EMBL" id="KYM77183.1"/>
    </source>
</evidence>